<gene>
    <name evidence="2" type="ORF">EDD54_1749</name>
</gene>
<accession>A0A4V3CW45</accession>
<dbReference type="OrthoDB" id="1679673at2"/>
<proteinExistence type="predicted"/>
<sequence>MKNPIRSVLLAVALTGIGTVAAPAHPHVWVDAKSEVVFDKEGRITAIRQVWRFDDAYSAFASQGLDTDGDGKLSVRELKPLADLNVESLKEFGYFTFLMAGGKDRDFGKPTEYWIQDDGGLLTLYFTLPTAEPIPIKGGQAALDVYDPTYYVDFAFVDDGPVTLDGAPAGCTVDVIRPKELDPATAATLAEIPADQRDIPQDLMAVTSELTNGATLKCP</sequence>
<keyword evidence="1" id="KW-0732">Signal</keyword>
<dbReference type="PROSITE" id="PS00018">
    <property type="entry name" value="EF_HAND_1"/>
    <property type="match status" value="1"/>
</dbReference>
<keyword evidence="3" id="KW-1185">Reference proteome</keyword>
<name>A0A4V3CW45_9HYPH</name>
<dbReference type="RefSeq" id="WP_126540801.1">
    <property type="nucleotide sequence ID" value="NZ_BSPM01000004.1"/>
</dbReference>
<dbReference type="InterPro" id="IPR018247">
    <property type="entry name" value="EF_Hand_1_Ca_BS"/>
</dbReference>
<feature type="signal peptide" evidence="1">
    <location>
        <begin position="1"/>
        <end position="21"/>
    </location>
</feature>
<comment type="caution">
    <text evidence="2">The sequence shown here is derived from an EMBL/GenBank/DDBJ whole genome shotgun (WGS) entry which is preliminary data.</text>
</comment>
<dbReference type="Pfam" id="PF06226">
    <property type="entry name" value="DUF1007"/>
    <property type="match status" value="1"/>
</dbReference>
<reference evidence="2 3" key="1">
    <citation type="submission" date="2019-03" db="EMBL/GenBank/DDBJ databases">
        <title>Genomic Encyclopedia of Type Strains, Phase IV (KMG-IV): sequencing the most valuable type-strain genomes for metagenomic binning, comparative biology and taxonomic classification.</title>
        <authorList>
            <person name="Goeker M."/>
        </authorList>
    </citation>
    <scope>NUCLEOTIDE SEQUENCE [LARGE SCALE GENOMIC DNA]</scope>
    <source>
        <strain evidence="2 3">DSM 102969</strain>
    </source>
</reference>
<protein>
    <submittedName>
        <fullName evidence="2">ABC-type uncharacterized transport system substrate-binding protein</fullName>
    </submittedName>
</protein>
<evidence type="ECO:0000313" key="2">
    <source>
        <dbReference type="EMBL" id="TDP84908.1"/>
    </source>
</evidence>
<dbReference type="EMBL" id="SNXY01000007">
    <property type="protein sequence ID" value="TDP84908.1"/>
    <property type="molecule type" value="Genomic_DNA"/>
</dbReference>
<dbReference type="InterPro" id="IPR010412">
    <property type="entry name" value="DUF1007"/>
</dbReference>
<organism evidence="2 3">
    <name type="scientific">Oharaeibacter diazotrophicus</name>
    <dbReference type="NCBI Taxonomy" id="1920512"/>
    <lineage>
        <taxon>Bacteria</taxon>
        <taxon>Pseudomonadati</taxon>
        <taxon>Pseudomonadota</taxon>
        <taxon>Alphaproteobacteria</taxon>
        <taxon>Hyphomicrobiales</taxon>
        <taxon>Pleomorphomonadaceae</taxon>
        <taxon>Oharaeibacter</taxon>
    </lineage>
</organism>
<evidence type="ECO:0000256" key="1">
    <source>
        <dbReference type="SAM" id="SignalP"/>
    </source>
</evidence>
<evidence type="ECO:0000313" key="3">
    <source>
        <dbReference type="Proteomes" id="UP000294547"/>
    </source>
</evidence>
<dbReference type="AlphaFoldDB" id="A0A4V3CW45"/>
<dbReference type="Proteomes" id="UP000294547">
    <property type="component" value="Unassembled WGS sequence"/>
</dbReference>
<feature type="chain" id="PRO_5020714999" evidence="1">
    <location>
        <begin position="22"/>
        <end position="219"/>
    </location>
</feature>